<dbReference type="Gene3D" id="1.10.357.10">
    <property type="entry name" value="Tetracycline Repressor, domain 2"/>
    <property type="match status" value="1"/>
</dbReference>
<keyword evidence="3" id="KW-0804">Transcription</keyword>
<dbReference type="InterPro" id="IPR050109">
    <property type="entry name" value="HTH-type_TetR-like_transc_reg"/>
</dbReference>
<evidence type="ECO:0000313" key="7">
    <source>
        <dbReference type="EMBL" id="WOX04321.1"/>
    </source>
</evidence>
<dbReference type="SUPFAM" id="SSF46689">
    <property type="entry name" value="Homeodomain-like"/>
    <property type="match status" value="1"/>
</dbReference>
<dbReference type="PANTHER" id="PTHR30055:SF234">
    <property type="entry name" value="HTH-TYPE TRANSCRIPTIONAL REGULATOR BETI"/>
    <property type="match status" value="1"/>
</dbReference>
<evidence type="ECO:0000259" key="6">
    <source>
        <dbReference type="PROSITE" id="PS50977"/>
    </source>
</evidence>
<dbReference type="PROSITE" id="PS50977">
    <property type="entry name" value="HTH_TETR_2"/>
    <property type="match status" value="1"/>
</dbReference>
<dbReference type="EMBL" id="CP137555">
    <property type="protein sequence ID" value="WOX04321.1"/>
    <property type="molecule type" value="Genomic_DNA"/>
</dbReference>
<evidence type="ECO:0000256" key="2">
    <source>
        <dbReference type="ARBA" id="ARBA00023125"/>
    </source>
</evidence>
<evidence type="ECO:0000256" key="1">
    <source>
        <dbReference type="ARBA" id="ARBA00023015"/>
    </source>
</evidence>
<dbReference type="InterPro" id="IPR009057">
    <property type="entry name" value="Homeodomain-like_sf"/>
</dbReference>
<evidence type="ECO:0000256" key="3">
    <source>
        <dbReference type="ARBA" id="ARBA00023163"/>
    </source>
</evidence>
<dbReference type="RefSeq" id="WP_318952799.1">
    <property type="nucleotide sequence ID" value="NZ_CP137555.1"/>
</dbReference>
<dbReference type="Proteomes" id="UP001302477">
    <property type="component" value="Chromosome"/>
</dbReference>
<organism evidence="7 8">
    <name type="scientific">Microbulbifer pacificus</name>
    <dbReference type="NCBI Taxonomy" id="407164"/>
    <lineage>
        <taxon>Bacteria</taxon>
        <taxon>Pseudomonadati</taxon>
        <taxon>Pseudomonadota</taxon>
        <taxon>Gammaproteobacteria</taxon>
        <taxon>Cellvibrionales</taxon>
        <taxon>Microbulbiferaceae</taxon>
        <taxon>Microbulbifer</taxon>
    </lineage>
</organism>
<protein>
    <submittedName>
        <fullName evidence="7">TetR family transcriptional regulator</fullName>
    </submittedName>
</protein>
<reference evidence="7 8" key="1">
    <citation type="submission" date="2023-10" db="EMBL/GenBank/DDBJ databases">
        <title>Description of Microbulbifer bruguierae sp. nov., isolated from the sediments of mangrove plant Bruguiera sexangula and comparative genomic analyses of the genus Microbulbifer.</title>
        <authorList>
            <person name="Long M."/>
        </authorList>
    </citation>
    <scope>NUCLEOTIDE SEQUENCE [LARGE SCALE GENOMIC DNA]</scope>
    <source>
        <strain evidence="7 8">SPO729</strain>
    </source>
</reference>
<evidence type="ECO:0000313" key="8">
    <source>
        <dbReference type="Proteomes" id="UP001302477"/>
    </source>
</evidence>
<evidence type="ECO:0000256" key="5">
    <source>
        <dbReference type="SAM" id="MobiDB-lite"/>
    </source>
</evidence>
<name>A0AAU0MW91_9GAMM</name>
<dbReference type="GO" id="GO:0003700">
    <property type="term" value="F:DNA-binding transcription factor activity"/>
    <property type="evidence" value="ECO:0007669"/>
    <property type="project" value="TreeGrafter"/>
</dbReference>
<evidence type="ECO:0000256" key="4">
    <source>
        <dbReference type="PROSITE-ProRule" id="PRU00335"/>
    </source>
</evidence>
<dbReference type="KEGG" id="mpaf:R5R33_11270"/>
<feature type="DNA-binding region" description="H-T-H motif" evidence="4">
    <location>
        <begin position="52"/>
        <end position="71"/>
    </location>
</feature>
<dbReference type="Pfam" id="PF00440">
    <property type="entry name" value="TetR_N"/>
    <property type="match status" value="1"/>
</dbReference>
<proteinExistence type="predicted"/>
<gene>
    <name evidence="7" type="ORF">R5R33_11270</name>
</gene>
<sequence>MVSSSGTEQKTSDRSEHKAAGNKKAEKREIAKGKILHATLDLIADEGLASLSHRNIAKAAGVQLAMTTYYFGTLENLIESAFDLHVERVQPWRDEIEQRADDCYRQFALTSGGGETPVEDMDAYVEALTALVVEIIFEEATEKKKMISAECQFVFAQYLPDALDKKVRALDESLWDIAEKSCRRLGSSSPRVDGQLLLFTMRELQLISVRSRFPPDLEMMTSCVGRLLRGFQLQDVPAVAADT</sequence>
<feature type="compositionally biased region" description="Basic and acidic residues" evidence="5">
    <location>
        <begin position="10"/>
        <end position="26"/>
    </location>
</feature>
<feature type="region of interest" description="Disordered" evidence="5">
    <location>
        <begin position="1"/>
        <end position="26"/>
    </location>
</feature>
<dbReference type="AlphaFoldDB" id="A0AAU0MW91"/>
<keyword evidence="8" id="KW-1185">Reference proteome</keyword>
<keyword evidence="1" id="KW-0805">Transcription regulation</keyword>
<dbReference type="GO" id="GO:0000976">
    <property type="term" value="F:transcription cis-regulatory region binding"/>
    <property type="evidence" value="ECO:0007669"/>
    <property type="project" value="TreeGrafter"/>
</dbReference>
<dbReference type="InterPro" id="IPR001647">
    <property type="entry name" value="HTH_TetR"/>
</dbReference>
<dbReference type="PANTHER" id="PTHR30055">
    <property type="entry name" value="HTH-TYPE TRANSCRIPTIONAL REGULATOR RUTR"/>
    <property type="match status" value="1"/>
</dbReference>
<accession>A0AAU0MW91</accession>
<feature type="domain" description="HTH tetR-type" evidence="6">
    <location>
        <begin position="29"/>
        <end position="89"/>
    </location>
</feature>
<keyword evidence="2 4" id="KW-0238">DNA-binding</keyword>